<evidence type="ECO:0000259" key="1">
    <source>
        <dbReference type="Pfam" id="PF21832"/>
    </source>
</evidence>
<dbReference type="RefSeq" id="WP_009649816.1">
    <property type="nucleotide sequence ID" value="NC_009715.2"/>
</dbReference>
<dbReference type="EMBL" id="CP000767">
    <property type="protein sequence ID" value="EAU00804.1"/>
    <property type="molecule type" value="Genomic_DNA"/>
</dbReference>
<evidence type="ECO:0000259" key="2">
    <source>
        <dbReference type="Pfam" id="PF24880"/>
    </source>
</evidence>
<dbReference type="STRING" id="360105.CCV52592_2062"/>
<name>A7H189_CAMC5</name>
<reference evidence="3" key="1">
    <citation type="submission" date="2016-07" db="EMBL/GenBank/DDBJ databases">
        <title>Comparative genomics of the Campylobacter concisus group.</title>
        <authorList>
            <person name="Miller W.G."/>
            <person name="Yee E."/>
            <person name="Chapman M.H."/>
            <person name="Huynh S."/>
            <person name="Bono J.L."/>
            <person name="On S.L.W."/>
            <person name="StLeger J."/>
            <person name="Foster G."/>
            <person name="Parker C.T."/>
        </authorList>
    </citation>
    <scope>NUCLEOTIDE SEQUENCE</scope>
    <source>
        <strain evidence="3">525.92</strain>
    </source>
</reference>
<evidence type="ECO:0000313" key="4">
    <source>
        <dbReference type="Proteomes" id="UP000006380"/>
    </source>
</evidence>
<dbReference type="HOGENOM" id="CLU_064506_0_0_7"/>
<organism evidence="3 4">
    <name type="scientific">Campylobacter curvus (strain 525.92)</name>
    <dbReference type="NCBI Taxonomy" id="360105"/>
    <lineage>
        <taxon>Bacteria</taxon>
        <taxon>Pseudomonadati</taxon>
        <taxon>Campylobacterota</taxon>
        <taxon>Epsilonproteobacteria</taxon>
        <taxon>Campylobacterales</taxon>
        <taxon>Campylobacteraceae</taxon>
        <taxon>Campylobacter</taxon>
    </lineage>
</organism>
<feature type="domain" description="DUF7738" evidence="2">
    <location>
        <begin position="5"/>
        <end position="117"/>
    </location>
</feature>
<keyword evidence="4" id="KW-1185">Reference proteome</keyword>
<dbReference type="Pfam" id="PF21832">
    <property type="entry name" value="DUF6892"/>
    <property type="match status" value="1"/>
</dbReference>
<gene>
    <name evidence="3" type="ORF">CCV52592_2062</name>
</gene>
<dbReference type="Pfam" id="PF24880">
    <property type="entry name" value="DUF7738"/>
    <property type="match status" value="1"/>
</dbReference>
<protein>
    <submittedName>
        <fullName evidence="3">Uncharacterized protein</fullName>
    </submittedName>
</protein>
<dbReference type="AlphaFoldDB" id="A7H189"/>
<accession>A7H189</accession>
<dbReference type="KEGG" id="ccv:CCV52592_2062"/>
<dbReference type="InterPro" id="IPR056640">
    <property type="entry name" value="DUF7738"/>
</dbReference>
<sequence>MQNIKIDVSKKGVFINEILLANDALIDELNKILNLVPRIVPPDYKAAKNGGYEPNALALYDELGIWCFAEPSGRIKEINLLIERQKDTGKRLFPRELFNGEITFGGKAPLDAVKEKQLRDAYIYLDVRIGEYQISLTLADAVRERIEKFSFAERLAKSETGEIEGIVRNAPVPISEICFYHDAKKSRAKPSDKYEIVRTNEPKLVFKNLNFKLAVMNELMYEGEILKPKLDVFEYCAERGKDAYDYLGAIPAVKKWFGEYEIAAKFVDELTRIELDGGNEIYMQIAPDWDGEDGIFDIKSIDLDELRQFKNLKTIATTGINIGTKARKILAQNGVEVVDK</sequence>
<dbReference type="Proteomes" id="UP000006380">
    <property type="component" value="Chromosome"/>
</dbReference>
<evidence type="ECO:0000313" key="3">
    <source>
        <dbReference type="EMBL" id="EAU00804.1"/>
    </source>
</evidence>
<proteinExistence type="predicted"/>
<dbReference type="OrthoDB" id="8606752at2"/>
<feature type="domain" description="DUF6892" evidence="1">
    <location>
        <begin position="204"/>
        <end position="337"/>
    </location>
</feature>
<dbReference type="InterPro" id="IPR054187">
    <property type="entry name" value="DUF6892"/>
</dbReference>